<keyword evidence="2" id="KW-1185">Reference proteome</keyword>
<reference evidence="1" key="2">
    <citation type="submission" date="2025-09" db="UniProtKB">
        <authorList>
            <consortium name="EnsemblPlants"/>
        </authorList>
    </citation>
    <scope>IDENTIFICATION</scope>
</reference>
<evidence type="ECO:0000313" key="2">
    <source>
        <dbReference type="Proteomes" id="UP001732700"/>
    </source>
</evidence>
<name>A0ACD5UVG7_AVESA</name>
<sequence>MFYDGCFLLQFILHCLGGAVDPLLSSAFSSDDNGISRDIVLLENQLPWVVVETLMSFMPTPLDLVQFTGNVKASLQARQQLEGIPVVWDSSYIPSHLLGLLRYYIVGSTHISDTEVPSKPLSEKAKTFSISVSAIELAEIGIKITVTEATEELKEMRIKEACLSGKLLLAPLSLDYGNASFLVNMAALELCTTPDFLEAEDEKKSTVCLYLCLLGMVTDREQDVEMLRKKHILQGGAGLKNQDALDLFNRLEKDLRTGAHYLRTMLAIQNYRSNRPIRTMLYKFFYKNLKIIIAVLSAIAGLAGFLGTLRSLK</sequence>
<proteinExistence type="predicted"/>
<organism evidence="1 2">
    <name type="scientific">Avena sativa</name>
    <name type="common">Oat</name>
    <dbReference type="NCBI Taxonomy" id="4498"/>
    <lineage>
        <taxon>Eukaryota</taxon>
        <taxon>Viridiplantae</taxon>
        <taxon>Streptophyta</taxon>
        <taxon>Embryophyta</taxon>
        <taxon>Tracheophyta</taxon>
        <taxon>Spermatophyta</taxon>
        <taxon>Magnoliopsida</taxon>
        <taxon>Liliopsida</taxon>
        <taxon>Poales</taxon>
        <taxon>Poaceae</taxon>
        <taxon>BOP clade</taxon>
        <taxon>Pooideae</taxon>
        <taxon>Poodae</taxon>
        <taxon>Poeae</taxon>
        <taxon>Poeae Chloroplast Group 1 (Aveneae type)</taxon>
        <taxon>Aveninae</taxon>
        <taxon>Avena</taxon>
    </lineage>
</organism>
<accession>A0ACD5UVG7</accession>
<evidence type="ECO:0000313" key="1">
    <source>
        <dbReference type="EnsemblPlants" id="AVESA.00010b.r2.2CG0317520.1.CDS.1"/>
    </source>
</evidence>
<reference evidence="1" key="1">
    <citation type="submission" date="2021-05" db="EMBL/GenBank/DDBJ databases">
        <authorList>
            <person name="Scholz U."/>
            <person name="Mascher M."/>
            <person name="Fiebig A."/>
        </authorList>
    </citation>
    <scope>NUCLEOTIDE SEQUENCE [LARGE SCALE GENOMIC DNA]</scope>
</reference>
<dbReference type="Proteomes" id="UP001732700">
    <property type="component" value="Chromosome 2C"/>
</dbReference>
<protein>
    <submittedName>
        <fullName evidence="1">Uncharacterized protein</fullName>
    </submittedName>
</protein>
<dbReference type="EnsemblPlants" id="AVESA.00010b.r2.2CG0317520.1">
    <property type="protein sequence ID" value="AVESA.00010b.r2.2CG0317520.1.CDS.1"/>
    <property type="gene ID" value="AVESA.00010b.r2.2CG0317520"/>
</dbReference>